<evidence type="ECO:0000313" key="2">
    <source>
        <dbReference type="Proteomes" id="UP000288892"/>
    </source>
</evidence>
<evidence type="ECO:0000313" key="1">
    <source>
        <dbReference type="EMBL" id="RWX51692.1"/>
    </source>
</evidence>
<reference evidence="1 2" key="1">
    <citation type="submission" date="2017-01" db="EMBL/GenBank/DDBJ databases">
        <title>The cable genome- insights into the physiology and evolution of filamentous bacteria capable of sulfide oxidation via long distance electron transfer.</title>
        <authorList>
            <person name="Schreiber L."/>
            <person name="Bjerg J.T."/>
            <person name="Boggild A."/>
            <person name="Van De Vossenberg J."/>
            <person name="Meysman F."/>
            <person name="Nielsen L.P."/>
            <person name="Schramm A."/>
            <person name="Kjeldsen K.U."/>
        </authorList>
    </citation>
    <scope>NUCLEOTIDE SEQUENCE [LARGE SCALE GENOMIC DNA]</scope>
    <source>
        <strain evidence="1">A5</strain>
    </source>
</reference>
<gene>
    <name evidence="1" type="ORF">VU01_10989</name>
</gene>
<name>A0A444JF25_9BACT</name>
<proteinExistence type="predicted"/>
<dbReference type="AlphaFoldDB" id="A0A444JF25"/>
<keyword evidence="2" id="KW-1185">Reference proteome</keyword>
<sequence>MQLNPGLKQFHFIAGKVTFKDLYKPSSAITSVIGIAFGISSTEYTESSQ</sequence>
<protein>
    <submittedName>
        <fullName evidence="1">Uncharacterized protein</fullName>
    </submittedName>
</protein>
<dbReference type="EMBL" id="MTKS01000098">
    <property type="protein sequence ID" value="RWX51692.1"/>
    <property type="molecule type" value="Genomic_DNA"/>
</dbReference>
<comment type="caution">
    <text evidence="1">The sequence shown here is derived from an EMBL/GenBank/DDBJ whole genome shotgun (WGS) entry which is preliminary data.</text>
</comment>
<accession>A0A444JF25</accession>
<organism evidence="1 2">
    <name type="scientific">Candidatus Electrothrix marina</name>
    <dbReference type="NCBI Taxonomy" id="1859130"/>
    <lineage>
        <taxon>Bacteria</taxon>
        <taxon>Pseudomonadati</taxon>
        <taxon>Thermodesulfobacteriota</taxon>
        <taxon>Desulfobulbia</taxon>
        <taxon>Desulfobulbales</taxon>
        <taxon>Desulfobulbaceae</taxon>
        <taxon>Candidatus Electrothrix</taxon>
    </lineage>
</organism>
<dbReference type="Proteomes" id="UP000288892">
    <property type="component" value="Unassembled WGS sequence"/>
</dbReference>